<name>A0A2A2TLP0_9CYAN</name>
<evidence type="ECO:0000313" key="4">
    <source>
        <dbReference type="Proteomes" id="UP000218238"/>
    </source>
</evidence>
<dbReference type="Pfam" id="PF00535">
    <property type="entry name" value="Glycos_transf_2"/>
    <property type="match status" value="1"/>
</dbReference>
<feature type="domain" description="Glycosyltransferase 2-like" evidence="2">
    <location>
        <begin position="37"/>
        <end position="176"/>
    </location>
</feature>
<dbReference type="OrthoDB" id="153025at2"/>
<evidence type="ECO:0000259" key="2">
    <source>
        <dbReference type="Pfam" id="PF00535"/>
    </source>
</evidence>
<protein>
    <submittedName>
        <fullName evidence="3">Glycosyltransferase</fullName>
    </submittedName>
</protein>
<comment type="caution">
    <text evidence="3">The sequence shown here is derived from an EMBL/GenBank/DDBJ whole genome shotgun (WGS) entry which is preliminary data.</text>
</comment>
<evidence type="ECO:0000313" key="3">
    <source>
        <dbReference type="EMBL" id="PAX58428.1"/>
    </source>
</evidence>
<proteinExistence type="predicted"/>
<dbReference type="GO" id="GO:0016740">
    <property type="term" value="F:transferase activity"/>
    <property type="evidence" value="ECO:0007669"/>
    <property type="project" value="UniProtKB-KW"/>
</dbReference>
<feature type="region of interest" description="Disordered" evidence="1">
    <location>
        <begin position="1"/>
        <end position="28"/>
    </location>
</feature>
<gene>
    <name evidence="3" type="ORF">CK510_07535</name>
</gene>
<organism evidence="3 4">
    <name type="scientific">Brunnivagina elsteri CCALA 953</name>
    <dbReference type="NCBI Taxonomy" id="987040"/>
    <lineage>
        <taxon>Bacteria</taxon>
        <taxon>Bacillati</taxon>
        <taxon>Cyanobacteriota</taxon>
        <taxon>Cyanophyceae</taxon>
        <taxon>Nostocales</taxon>
        <taxon>Calotrichaceae</taxon>
        <taxon>Brunnivagina</taxon>
    </lineage>
</organism>
<dbReference type="PANTHER" id="PTHR43685">
    <property type="entry name" value="GLYCOSYLTRANSFERASE"/>
    <property type="match status" value="1"/>
</dbReference>
<dbReference type="Proteomes" id="UP000218238">
    <property type="component" value="Unassembled WGS sequence"/>
</dbReference>
<dbReference type="InterPro" id="IPR029044">
    <property type="entry name" value="Nucleotide-diphossugar_trans"/>
</dbReference>
<dbReference type="InterPro" id="IPR001173">
    <property type="entry name" value="Glyco_trans_2-like"/>
</dbReference>
<dbReference type="SUPFAM" id="SSF53448">
    <property type="entry name" value="Nucleotide-diphospho-sugar transferases"/>
    <property type="match status" value="1"/>
</dbReference>
<keyword evidence="3" id="KW-0808">Transferase</keyword>
<dbReference type="InterPro" id="IPR050834">
    <property type="entry name" value="Glycosyltransf_2"/>
</dbReference>
<sequence length="340" mass="38535">MVYKSNPPKPNPPKSNPPKSNELPTSNSSHGFFPKVSVVIPIYNGEEDLQELIACLLAQTYPKEQVEYLLVDNNSSDRTLTCLQTAAEHCPITIRPLREVQIQSSYAARNTGIRAASGEIVVFTDADCRPQPQWLEALVQDFVKPNVVMVAGEIAALKSKTFLERFADRQETLSQKHTLANKFCPYGQTANLAIRRLVLEKVGLFRPYLTTGGDADICWRIQKEGIGSLEFAANAVVQHRHRATFDELASQWRRYGRSNRYLHELYGIDLMRAITFQECCFRLIRWIVKEVPKFSFKAILGKASLIDILTTPIGLFTARARYYGQMEAKLPEKAKIIDWL</sequence>
<accession>A0A2A2TLP0</accession>
<dbReference type="RefSeq" id="WP_095721114.1">
    <property type="nucleotide sequence ID" value="NZ_NTFS01000056.1"/>
</dbReference>
<feature type="compositionally biased region" description="Pro residues" evidence="1">
    <location>
        <begin position="7"/>
        <end position="16"/>
    </location>
</feature>
<reference evidence="3 4" key="1">
    <citation type="submission" date="2017-08" db="EMBL/GenBank/DDBJ databases">
        <title>Draft genome sequence of filamentous cyanobacterium Calothrix elsteri CCALA 953.</title>
        <authorList>
            <person name="Gagunashvili A.N."/>
            <person name="Elster J."/>
            <person name="Andresson O.S."/>
        </authorList>
    </citation>
    <scope>NUCLEOTIDE SEQUENCE [LARGE SCALE GENOMIC DNA]</scope>
    <source>
        <strain evidence="3 4">CCALA 953</strain>
    </source>
</reference>
<dbReference type="AlphaFoldDB" id="A0A2A2TLP0"/>
<dbReference type="Gene3D" id="3.90.550.10">
    <property type="entry name" value="Spore Coat Polysaccharide Biosynthesis Protein SpsA, Chain A"/>
    <property type="match status" value="1"/>
</dbReference>
<keyword evidence="4" id="KW-1185">Reference proteome</keyword>
<dbReference type="EMBL" id="NTFS01000056">
    <property type="protein sequence ID" value="PAX58428.1"/>
    <property type="molecule type" value="Genomic_DNA"/>
</dbReference>
<evidence type="ECO:0000256" key="1">
    <source>
        <dbReference type="SAM" id="MobiDB-lite"/>
    </source>
</evidence>
<dbReference type="PANTHER" id="PTHR43685:SF2">
    <property type="entry name" value="GLYCOSYLTRANSFERASE 2-LIKE DOMAIN-CONTAINING PROTEIN"/>
    <property type="match status" value="1"/>
</dbReference>